<gene>
    <name evidence="1" type="ORF">GC247_08120</name>
</gene>
<accession>A0A843R4Q0</accession>
<protein>
    <submittedName>
        <fullName evidence="1">Organic hydroperoxide resistance protein</fullName>
    </submittedName>
</protein>
<sequence>MAKPGHRTPRAALTCGLSLAHGL</sequence>
<evidence type="ECO:0000313" key="2">
    <source>
        <dbReference type="Proteomes" id="UP000466799"/>
    </source>
</evidence>
<dbReference type="Proteomes" id="UP000466799">
    <property type="component" value="Unassembled WGS sequence"/>
</dbReference>
<name>A0A843R4Q0_LIMFE</name>
<evidence type="ECO:0000313" key="1">
    <source>
        <dbReference type="EMBL" id="MPQ35826.1"/>
    </source>
</evidence>
<feature type="non-terminal residue" evidence="1">
    <location>
        <position position="23"/>
    </location>
</feature>
<reference evidence="1 2" key="1">
    <citation type="submission" date="2019-10" db="EMBL/GenBank/DDBJ databases">
        <title>Genome Sequencing and assembly of Lactobacillus fermentum I2, a lactic acid bacteria.</title>
        <authorList>
            <person name="Lopes L.S."/>
            <person name="Persinoti G.F."/>
            <person name="Riano-Pachon D.M."/>
            <person name="Labate C.A."/>
        </authorList>
    </citation>
    <scope>NUCLEOTIDE SEQUENCE [LARGE SCALE GENOMIC DNA]</scope>
    <source>
        <strain evidence="1 2">I2</strain>
    </source>
</reference>
<comment type="caution">
    <text evidence="1">The sequence shown here is derived from an EMBL/GenBank/DDBJ whole genome shotgun (WGS) entry which is preliminary data.</text>
</comment>
<organism evidence="1 2">
    <name type="scientific">Limosilactobacillus fermentum</name>
    <name type="common">Lactobacillus fermentum</name>
    <dbReference type="NCBI Taxonomy" id="1613"/>
    <lineage>
        <taxon>Bacteria</taxon>
        <taxon>Bacillati</taxon>
        <taxon>Bacillota</taxon>
        <taxon>Bacilli</taxon>
        <taxon>Lactobacillales</taxon>
        <taxon>Lactobacillaceae</taxon>
        <taxon>Limosilactobacillus</taxon>
    </lineage>
</organism>
<dbReference type="EMBL" id="WHJL01000108">
    <property type="protein sequence ID" value="MPQ35826.1"/>
    <property type="molecule type" value="Genomic_DNA"/>
</dbReference>
<proteinExistence type="predicted"/>
<dbReference type="AlphaFoldDB" id="A0A843R4Q0"/>